<feature type="compositionally biased region" description="Low complexity" evidence="1">
    <location>
        <begin position="49"/>
        <end position="60"/>
    </location>
</feature>
<feature type="compositionally biased region" description="Basic and acidic residues" evidence="1">
    <location>
        <begin position="32"/>
        <end position="42"/>
    </location>
</feature>
<proteinExistence type="predicted"/>
<protein>
    <submittedName>
        <fullName evidence="2">Uncharacterized protein</fullName>
    </submittedName>
</protein>
<gene>
    <name evidence="2" type="ORF">CMMCAS07_04110</name>
</gene>
<name>A0A251XLP1_CLAMM</name>
<comment type="caution">
    <text evidence="2">The sequence shown here is derived from an EMBL/GenBank/DDBJ whole genome shotgun (WGS) entry which is preliminary data.</text>
</comment>
<evidence type="ECO:0000256" key="1">
    <source>
        <dbReference type="SAM" id="MobiDB-lite"/>
    </source>
</evidence>
<reference evidence="2 3" key="1">
    <citation type="submission" date="2016-08" db="EMBL/GenBank/DDBJ databases">
        <title>Genome sequence of Clavibacter michiganensis subsp. michiganensis strain CASJ007.</title>
        <authorList>
            <person name="Thapa S.P."/>
            <person name="Coaker G."/>
        </authorList>
    </citation>
    <scope>NUCLEOTIDE SEQUENCE [LARGE SCALE GENOMIC DNA]</scope>
    <source>
        <strain evidence="2">CASJ007</strain>
    </source>
</reference>
<evidence type="ECO:0000313" key="2">
    <source>
        <dbReference type="EMBL" id="OUE04109.1"/>
    </source>
</evidence>
<feature type="region of interest" description="Disordered" evidence="1">
    <location>
        <begin position="32"/>
        <end position="66"/>
    </location>
</feature>
<dbReference type="AlphaFoldDB" id="A0A251XLP1"/>
<keyword evidence="3" id="KW-1185">Reference proteome</keyword>
<dbReference type="EMBL" id="MDHH01000001">
    <property type="protein sequence ID" value="OUE04109.1"/>
    <property type="molecule type" value="Genomic_DNA"/>
</dbReference>
<accession>A0A251XLP1</accession>
<evidence type="ECO:0000313" key="3">
    <source>
        <dbReference type="Proteomes" id="UP000195062"/>
    </source>
</evidence>
<sequence>MIWRAFVSELRTVSMTTFFPPRRARALCSSARNEDSVWRSDDNSIGWNRSPAASSSRTAAGLIHDS</sequence>
<organism evidence="2 3">
    <name type="scientific">Clavibacter michiganensis subsp. michiganensis</name>
    <dbReference type="NCBI Taxonomy" id="33013"/>
    <lineage>
        <taxon>Bacteria</taxon>
        <taxon>Bacillati</taxon>
        <taxon>Actinomycetota</taxon>
        <taxon>Actinomycetes</taxon>
        <taxon>Micrococcales</taxon>
        <taxon>Microbacteriaceae</taxon>
        <taxon>Clavibacter</taxon>
    </lineage>
</organism>
<dbReference type="Proteomes" id="UP000195062">
    <property type="component" value="Unassembled WGS sequence"/>
</dbReference>